<dbReference type="RefSeq" id="WP_135202030.1">
    <property type="nucleotide sequence ID" value="NZ_SPVG01000134.1"/>
</dbReference>
<keyword evidence="2" id="KW-0812">Transmembrane</keyword>
<keyword evidence="2" id="KW-1133">Transmembrane helix</keyword>
<reference evidence="3 4" key="1">
    <citation type="submission" date="2019-03" db="EMBL/GenBank/DDBJ databases">
        <title>Draft Genome Sequence of Duganella callidus sp. nov., a Novel Duganella Species Isolated from Cultivated Soil.</title>
        <authorList>
            <person name="Raths R."/>
            <person name="Peta V."/>
            <person name="Bucking H."/>
        </authorList>
    </citation>
    <scope>NUCLEOTIDE SEQUENCE [LARGE SCALE GENOMIC DNA]</scope>
    <source>
        <strain evidence="3 4">DN04</strain>
    </source>
</reference>
<sequence length="156" mass="18119">MTTQHDHSRYLDQSDDPQAFWAQRISACRWMIARTFALGAFAAGLGVAGQGFLEQAAPLFPFISQNYGLWQASYLLSLLLIFLLWSAAMLQKISLLQNSKQGLKTQQRIDEQNARREERARENRERREQLRKDRDALTITPSFFKNTEARSKKFDY</sequence>
<name>A0A4Y9SEN3_9BURK</name>
<keyword evidence="2" id="KW-0472">Membrane</keyword>
<feature type="transmembrane region" description="Helical" evidence="2">
    <location>
        <begin position="72"/>
        <end position="90"/>
    </location>
</feature>
<dbReference type="EMBL" id="SPVG01000134">
    <property type="protein sequence ID" value="TFW21546.1"/>
    <property type="molecule type" value="Genomic_DNA"/>
</dbReference>
<evidence type="ECO:0000313" key="4">
    <source>
        <dbReference type="Proteomes" id="UP000297729"/>
    </source>
</evidence>
<feature type="region of interest" description="Disordered" evidence="1">
    <location>
        <begin position="101"/>
        <end position="134"/>
    </location>
</feature>
<feature type="compositionally biased region" description="Basic and acidic residues" evidence="1">
    <location>
        <begin position="107"/>
        <end position="134"/>
    </location>
</feature>
<evidence type="ECO:0000313" key="3">
    <source>
        <dbReference type="EMBL" id="TFW21546.1"/>
    </source>
</evidence>
<dbReference type="OrthoDB" id="8780419at2"/>
<comment type="caution">
    <text evidence="3">The sequence shown here is derived from an EMBL/GenBank/DDBJ whole genome shotgun (WGS) entry which is preliminary data.</text>
</comment>
<evidence type="ECO:0000256" key="1">
    <source>
        <dbReference type="SAM" id="MobiDB-lite"/>
    </source>
</evidence>
<dbReference type="AlphaFoldDB" id="A0A4Y9SEN3"/>
<keyword evidence="4" id="KW-1185">Reference proteome</keyword>
<accession>A0A4Y9SEN3</accession>
<dbReference type="Proteomes" id="UP000297729">
    <property type="component" value="Unassembled WGS sequence"/>
</dbReference>
<proteinExistence type="predicted"/>
<evidence type="ECO:0000256" key="2">
    <source>
        <dbReference type="SAM" id="Phobius"/>
    </source>
</evidence>
<organism evidence="3 4">
    <name type="scientific">Duganella callida</name>
    <dbReference type="NCBI Taxonomy" id="2561932"/>
    <lineage>
        <taxon>Bacteria</taxon>
        <taxon>Pseudomonadati</taxon>
        <taxon>Pseudomonadota</taxon>
        <taxon>Betaproteobacteria</taxon>
        <taxon>Burkholderiales</taxon>
        <taxon>Oxalobacteraceae</taxon>
        <taxon>Telluria group</taxon>
        <taxon>Duganella</taxon>
    </lineage>
</organism>
<protein>
    <submittedName>
        <fullName evidence="3">Uncharacterized protein</fullName>
    </submittedName>
</protein>
<feature type="transmembrane region" description="Helical" evidence="2">
    <location>
        <begin position="31"/>
        <end position="52"/>
    </location>
</feature>
<gene>
    <name evidence="3" type="ORF">E4L98_13265</name>
</gene>